<evidence type="ECO:0000256" key="4">
    <source>
        <dbReference type="ARBA" id="ARBA00022840"/>
    </source>
</evidence>
<dbReference type="PROSITE" id="PS00211">
    <property type="entry name" value="ABC_TRANSPORTER_1"/>
    <property type="match status" value="1"/>
</dbReference>
<feature type="non-terminal residue" evidence="6">
    <location>
        <position position="1"/>
    </location>
</feature>
<dbReference type="GO" id="GO:0005524">
    <property type="term" value="F:ATP binding"/>
    <property type="evidence" value="ECO:0007669"/>
    <property type="project" value="UniProtKB-KW"/>
</dbReference>
<keyword evidence="2" id="KW-0813">Transport</keyword>
<evidence type="ECO:0000256" key="1">
    <source>
        <dbReference type="ARBA" id="ARBA00005417"/>
    </source>
</evidence>
<keyword evidence="4" id="KW-0067">ATP-binding</keyword>
<comment type="similarity">
    <text evidence="1">Belongs to the ABC transporter superfamily.</text>
</comment>
<protein>
    <recommendedName>
        <fullName evidence="5">ABC transporter domain-containing protein</fullName>
    </recommendedName>
</protein>
<organism evidence="6">
    <name type="scientific">marine metagenome</name>
    <dbReference type="NCBI Taxonomy" id="408172"/>
    <lineage>
        <taxon>unclassified sequences</taxon>
        <taxon>metagenomes</taxon>
        <taxon>ecological metagenomes</taxon>
    </lineage>
</organism>
<evidence type="ECO:0000256" key="2">
    <source>
        <dbReference type="ARBA" id="ARBA00022448"/>
    </source>
</evidence>
<feature type="non-terminal residue" evidence="6">
    <location>
        <position position="271"/>
    </location>
</feature>
<dbReference type="Pfam" id="PF00005">
    <property type="entry name" value="ABC_tran"/>
    <property type="match status" value="2"/>
</dbReference>
<evidence type="ECO:0000259" key="5">
    <source>
        <dbReference type="Pfam" id="PF00005"/>
    </source>
</evidence>
<dbReference type="GO" id="GO:0016887">
    <property type="term" value="F:ATP hydrolysis activity"/>
    <property type="evidence" value="ECO:0007669"/>
    <property type="project" value="InterPro"/>
</dbReference>
<proteinExistence type="inferred from homology"/>
<dbReference type="PANTHER" id="PTHR43776:SF7">
    <property type="entry name" value="D,D-DIPEPTIDE TRANSPORT ATP-BINDING PROTEIN DDPF-RELATED"/>
    <property type="match status" value="1"/>
</dbReference>
<dbReference type="EMBL" id="UINC01166379">
    <property type="protein sequence ID" value="SVD68302.1"/>
    <property type="molecule type" value="Genomic_DNA"/>
</dbReference>
<dbReference type="PANTHER" id="PTHR43776">
    <property type="entry name" value="TRANSPORT ATP-BINDING PROTEIN"/>
    <property type="match status" value="1"/>
</dbReference>
<dbReference type="InterPro" id="IPR027417">
    <property type="entry name" value="P-loop_NTPase"/>
</dbReference>
<dbReference type="Gene3D" id="3.40.50.300">
    <property type="entry name" value="P-loop containing nucleotide triphosphate hydrolases"/>
    <property type="match status" value="2"/>
</dbReference>
<feature type="domain" description="ABC transporter" evidence="5">
    <location>
        <begin position="5"/>
        <end position="84"/>
    </location>
</feature>
<dbReference type="InterPro" id="IPR050319">
    <property type="entry name" value="ABC_transp_ATP-bind"/>
</dbReference>
<name>A0A382XB68_9ZZZZ</name>
<dbReference type="InterPro" id="IPR017871">
    <property type="entry name" value="ABC_transporter-like_CS"/>
</dbReference>
<dbReference type="SUPFAM" id="SSF52540">
    <property type="entry name" value="P-loop containing nucleoside triphosphate hydrolases"/>
    <property type="match status" value="2"/>
</dbReference>
<dbReference type="AlphaFoldDB" id="A0A382XB68"/>
<feature type="domain" description="ABC transporter" evidence="5">
    <location>
        <begin position="208"/>
        <end position="258"/>
    </location>
</feature>
<accession>A0A382XB68</accession>
<evidence type="ECO:0000256" key="3">
    <source>
        <dbReference type="ARBA" id="ARBA00022741"/>
    </source>
</evidence>
<gene>
    <name evidence="6" type="ORF">METZ01_LOCUS421156</name>
</gene>
<reference evidence="6" key="1">
    <citation type="submission" date="2018-05" db="EMBL/GenBank/DDBJ databases">
        <authorList>
            <person name="Lanie J.A."/>
            <person name="Ng W.-L."/>
            <person name="Kazmierczak K.M."/>
            <person name="Andrzejewski T.M."/>
            <person name="Davidsen T.M."/>
            <person name="Wayne K.J."/>
            <person name="Tettelin H."/>
            <person name="Glass J.I."/>
            <person name="Rusch D."/>
            <person name="Podicherti R."/>
            <person name="Tsui H.-C.T."/>
            <person name="Winkler M.E."/>
        </authorList>
    </citation>
    <scope>NUCLEOTIDE SEQUENCE</scope>
</reference>
<sequence length="271" mass="30102">SALNALNPVLTVREQIEDVLKEHSDLKGKAAEDRTKELLSLIDIDVSRLDSYPHQLSGGMKQRVVIAIALALMPPFIIMDEPTTALDVIVEREILAKIIELRKELGFTILFITHDLNLLLEFADRVAIMKNGRLVELDKAQKIRSGGKHDYTQKLIRSLPSASGPREKGLLPRPESLDLGEQPILEVQNLSKSFHDSGIFNPRSIDVVKNVSFQVFPGEIIGLVGESGSGKSTIAKLITRLIRPTSGDIFLKGSNKKVSEARRVPLEYRKQ</sequence>
<keyword evidence="3" id="KW-0547">Nucleotide-binding</keyword>
<evidence type="ECO:0000313" key="6">
    <source>
        <dbReference type="EMBL" id="SVD68302.1"/>
    </source>
</evidence>
<dbReference type="InterPro" id="IPR003439">
    <property type="entry name" value="ABC_transporter-like_ATP-bd"/>
</dbReference>